<dbReference type="AlphaFoldDB" id="A0A6J4UMF9"/>
<gene>
    <name evidence="2" type="ORF">AVDCRST_MAG79-2870</name>
</gene>
<proteinExistence type="predicted"/>
<feature type="non-terminal residue" evidence="2">
    <location>
        <position position="56"/>
    </location>
</feature>
<evidence type="ECO:0000256" key="1">
    <source>
        <dbReference type="SAM" id="MobiDB-lite"/>
    </source>
</evidence>
<feature type="region of interest" description="Disordered" evidence="1">
    <location>
        <begin position="1"/>
        <end position="56"/>
    </location>
</feature>
<protein>
    <submittedName>
        <fullName evidence="2">Uncharacterized protein</fullName>
    </submittedName>
</protein>
<organism evidence="2">
    <name type="scientific">uncultured Thermoleophilia bacterium</name>
    <dbReference type="NCBI Taxonomy" id="1497501"/>
    <lineage>
        <taxon>Bacteria</taxon>
        <taxon>Bacillati</taxon>
        <taxon>Actinomycetota</taxon>
        <taxon>Thermoleophilia</taxon>
        <taxon>environmental samples</taxon>
    </lineage>
</organism>
<evidence type="ECO:0000313" key="2">
    <source>
        <dbReference type="EMBL" id="CAA9553277.1"/>
    </source>
</evidence>
<sequence>GRGGVRSTGRCPPRTTASCRLRHGGSTRGRSACAVAPPRRGRHDARRATREDARAL</sequence>
<feature type="compositionally biased region" description="Basic and acidic residues" evidence="1">
    <location>
        <begin position="46"/>
        <end position="56"/>
    </location>
</feature>
<accession>A0A6J4UMF9</accession>
<feature type="non-terminal residue" evidence="2">
    <location>
        <position position="1"/>
    </location>
</feature>
<reference evidence="2" key="1">
    <citation type="submission" date="2020-02" db="EMBL/GenBank/DDBJ databases">
        <authorList>
            <person name="Meier V. D."/>
        </authorList>
    </citation>
    <scope>NUCLEOTIDE SEQUENCE</scope>
    <source>
        <strain evidence="2">AVDCRST_MAG79</strain>
    </source>
</reference>
<name>A0A6J4UMF9_9ACTN</name>
<dbReference type="EMBL" id="CADCWC010000451">
    <property type="protein sequence ID" value="CAA9553277.1"/>
    <property type="molecule type" value="Genomic_DNA"/>
</dbReference>